<dbReference type="PATRIC" id="fig|634498.28.peg.82"/>
<evidence type="ECO:0008006" key="3">
    <source>
        <dbReference type="Google" id="ProtNLM"/>
    </source>
</evidence>
<dbReference type="Proteomes" id="UP000008680">
    <property type="component" value="Chromosome"/>
</dbReference>
<evidence type="ECO:0000313" key="2">
    <source>
        <dbReference type="Proteomes" id="UP000008680"/>
    </source>
</evidence>
<dbReference type="InterPro" id="IPR011204">
    <property type="entry name" value="Virulence_RhuM-like"/>
</dbReference>
<proteinExistence type="predicted"/>
<evidence type="ECO:0000313" key="1">
    <source>
        <dbReference type="EMBL" id="ADC45930.1"/>
    </source>
</evidence>
<reference evidence="1 2" key="1">
    <citation type="journal article" date="2010" name="PLoS ONE">
        <title>The genome sequence of the rumen methanogen Methanobrevibacter ruminantium reveals new possibilities for controlling ruminant methane emissions.</title>
        <authorList>
            <person name="Leahy S.C."/>
            <person name="Kelly W.J."/>
            <person name="Altermann E."/>
            <person name="Ronimus R.S."/>
            <person name="Yeoman C.J."/>
            <person name="Pacheco D.M."/>
            <person name="Li D."/>
            <person name="Kong Z."/>
            <person name="McTavish S."/>
            <person name="Sang C."/>
            <person name="Lambie S.C."/>
            <person name="Janssen P.H."/>
            <person name="Dey D."/>
            <person name="Attwood G.T."/>
        </authorList>
    </citation>
    <scope>NUCLEOTIDE SEQUENCE [LARGE SCALE GENOMIC DNA]</scope>
    <source>
        <strain evidence="2">ATCC 35063 / DSM 1093 / JCM 13430 / OCM 146 / M1</strain>
    </source>
</reference>
<dbReference type="AlphaFoldDB" id="D3DYL0"/>
<dbReference type="EMBL" id="CP001719">
    <property type="protein sequence ID" value="ADC45930.1"/>
    <property type="molecule type" value="Genomic_DNA"/>
</dbReference>
<dbReference type="PANTHER" id="PTHR35810:SF1">
    <property type="entry name" value="CYTOPLASMIC PROTEIN"/>
    <property type="match status" value="1"/>
</dbReference>
<organism evidence="1 2">
    <name type="scientific">Methanobrevibacter ruminantium (strain ATCC 35063 / DSM 1093 / JCM 13430 / OCM 146 / M1)</name>
    <name type="common">Methanobacterium ruminantium</name>
    <dbReference type="NCBI Taxonomy" id="634498"/>
    <lineage>
        <taxon>Archaea</taxon>
        <taxon>Methanobacteriati</taxon>
        <taxon>Methanobacteriota</taxon>
        <taxon>Methanomada group</taxon>
        <taxon>Methanobacteria</taxon>
        <taxon>Methanobacteriales</taxon>
        <taxon>Methanobacteriaceae</taxon>
        <taxon>Methanobrevibacter</taxon>
    </lineage>
</organism>
<dbReference type="STRING" id="634498.mru_0078"/>
<name>D3DYL0_METRM</name>
<keyword evidence="2" id="KW-1185">Reference proteome</keyword>
<dbReference type="PANTHER" id="PTHR35810">
    <property type="entry name" value="CYTOPLASMIC PROTEIN-RELATED"/>
    <property type="match status" value="1"/>
</dbReference>
<dbReference type="Pfam" id="PF13310">
    <property type="entry name" value="Virulence_RhuM"/>
    <property type="match status" value="1"/>
</dbReference>
<protein>
    <recommendedName>
        <fullName evidence="3">Virulence protein</fullName>
    </recommendedName>
</protein>
<dbReference type="HOGENOM" id="CLU_048266_0_0_2"/>
<sequence>MRNIFNEGELDKDSVCAKIAHTASDGKIYKTNFYNLDAMISVGYRVNSIKATRFRQWSTSVLKEYMVKGYVLDDVLLKNGTRFGKDYFDELLEKIREIRASERRAYQKVTDIFSQCSYDYNPKSEVAREFYAKIQNKLNFAITGHTAAEIISERADSEKEHMGLKTWKNSPDGKILKSDISIAKNYLSEDEIKSLNRLVNMYLDYAENQAYMHKLMGMDDWALKLDSFLEFNDFEVLDNKGHISMNEAQKIADAEFDKFRVKQDKFYQSDFDKLLEDVKRLK</sequence>
<gene>
    <name evidence="1" type="ordered locus">mru_0078</name>
</gene>
<dbReference type="KEGG" id="mru:mru_0078"/>
<dbReference type="eggNOG" id="arCOG04956">
    <property type="taxonomic scope" value="Archaea"/>
</dbReference>
<accession>D3DYL0</accession>